<evidence type="ECO:0000313" key="3">
    <source>
        <dbReference type="Proteomes" id="UP000224006"/>
    </source>
</evidence>
<protein>
    <submittedName>
        <fullName evidence="2">Uncharacterized protein</fullName>
    </submittedName>
</protein>
<dbReference type="OrthoDB" id="333033at2759"/>
<accession>A0A2A9MNC5</accession>
<dbReference type="Proteomes" id="UP000224006">
    <property type="component" value="Chromosome II"/>
</dbReference>
<feature type="compositionally biased region" description="Low complexity" evidence="1">
    <location>
        <begin position="120"/>
        <end position="130"/>
    </location>
</feature>
<proteinExistence type="predicted"/>
<dbReference type="AlphaFoldDB" id="A0A2A9MNC5"/>
<dbReference type="KEGG" id="bbes:BESB_038050"/>
<name>A0A2A9MNC5_BESBE</name>
<feature type="compositionally biased region" description="Polar residues" evidence="1">
    <location>
        <begin position="232"/>
        <end position="242"/>
    </location>
</feature>
<reference evidence="2 3" key="1">
    <citation type="submission" date="2017-09" db="EMBL/GenBank/DDBJ databases">
        <title>Genome sequencing of Besnoitia besnoiti strain Bb-Ger1.</title>
        <authorList>
            <person name="Schares G."/>
            <person name="Venepally P."/>
            <person name="Lorenzi H.A."/>
        </authorList>
    </citation>
    <scope>NUCLEOTIDE SEQUENCE [LARGE SCALE GENOMIC DNA]</scope>
    <source>
        <strain evidence="2 3">Bb-Ger1</strain>
    </source>
</reference>
<evidence type="ECO:0000256" key="1">
    <source>
        <dbReference type="SAM" id="MobiDB-lite"/>
    </source>
</evidence>
<feature type="region of interest" description="Disordered" evidence="1">
    <location>
        <begin position="113"/>
        <end position="148"/>
    </location>
</feature>
<feature type="region of interest" description="Disordered" evidence="1">
    <location>
        <begin position="201"/>
        <end position="275"/>
    </location>
</feature>
<dbReference type="EMBL" id="NWUJ01000002">
    <property type="protein sequence ID" value="PFH37347.1"/>
    <property type="molecule type" value="Genomic_DNA"/>
</dbReference>
<sequence>MPAEASVCPPSSSSPSASSAAATVRLPGLACLLPLSTLSNVTALVSALFVLSQLSATRFLFTVSSSAGLPSSPPQPTSQTCLALFYRLSILLLRRLSTDCLASICAQAVLPSPSTPPGFSASGSRRASSATVQAAESRRRCVSSSSRRVANTSSAPSSAYRWLPFESAIASARVARTASSFFHKMKPDVSPSALREPSRIFGDSAHRGASPSPPQPHRFATRGSLSGMPNPRASQTASTSPAVGSVRRRSTSTTRRGFEAATAPEPHCVESGGSAAEAFPTPRRRLFDFNVACLAWQHMEDLLFETLSLLCVLSPHTAFAVSWRLALPVFFPRARARRGGDAGLLAVFHARAASADGGARAGDVEPDEDAAAELLPAQLLEELEVLSHGSTARAVLSYAASVRVLSSAQKKQAAGQRERSQGGDLLGDFPARVALLDASASRVLSSPSDRLRLSADGEGEAAAALRPRGGLSPPSPERGLGPSGSRGEHGAETDAAGRLTRRHLTTTASCGELVYRRMTQILLLLSRLCTAGGRDPREQGLAEALSERGGAPYGVALGAVKAVWRLAGVQEHLLFLVLGFLQQCFVAAAPRGSEALSARLLRLANTSGNVSFSSPLSSLCSLRARLLESGILDALINAALEALEKKDVLFLSSSPASSSSSSASSTAVLGSAAKAGDRGTASPLSPRGLFRLLAVVAAGLNAKHEKRADVLRVAAQLGAHVRALLSEFATRSLPASLKRQTSSPPPFALAEEGARDKPPFSPFVGSGARPSHALQVRLVGCLRCLQAVCATAGVAGDRRSLACLFAASPHFAACGGGGDSPPHEIAGAHASRVLLPALRQTTERRMRELYSPRLEFIIKGQHSTQSEIRDSMEIFLQALLIPSLPLASVAALLEFLASTVGCAAGSALSPSLAASAVLYKSSRLLLLSSPSFRAVPAFLLSCRLRPSLLEGVPADAAEASAGADEVRLASRLDGGDADQAFEEDADAFGGEQEATAGRDACAWRRAFRALLELMLTTFCADPRMGDARKLAKPTVCEALRLWHAKLAQTPQASGAETETPHEVYGDEALRELVWSVLQSLA</sequence>
<dbReference type="RefSeq" id="XP_029221356.1">
    <property type="nucleotide sequence ID" value="XM_029362391.1"/>
</dbReference>
<feature type="region of interest" description="Disordered" evidence="1">
    <location>
        <begin position="447"/>
        <end position="500"/>
    </location>
</feature>
<gene>
    <name evidence="2" type="ORF">BESB_038050</name>
</gene>
<evidence type="ECO:0000313" key="2">
    <source>
        <dbReference type="EMBL" id="PFH37347.1"/>
    </source>
</evidence>
<dbReference type="GeneID" id="40308786"/>
<organism evidence="2 3">
    <name type="scientific">Besnoitia besnoiti</name>
    <name type="common">Apicomplexan protozoan</name>
    <dbReference type="NCBI Taxonomy" id="94643"/>
    <lineage>
        <taxon>Eukaryota</taxon>
        <taxon>Sar</taxon>
        <taxon>Alveolata</taxon>
        <taxon>Apicomplexa</taxon>
        <taxon>Conoidasida</taxon>
        <taxon>Coccidia</taxon>
        <taxon>Eucoccidiorida</taxon>
        <taxon>Eimeriorina</taxon>
        <taxon>Sarcocystidae</taxon>
        <taxon>Besnoitia</taxon>
    </lineage>
</organism>
<keyword evidence="3" id="KW-1185">Reference proteome</keyword>
<comment type="caution">
    <text evidence="2">The sequence shown here is derived from an EMBL/GenBank/DDBJ whole genome shotgun (WGS) entry which is preliminary data.</text>
</comment>
<dbReference type="VEuPathDB" id="ToxoDB:BESB_038050"/>